<dbReference type="AlphaFoldDB" id="A0A9P4IHN6"/>
<keyword evidence="6" id="KW-0539">Nucleus</keyword>
<organism evidence="8 9">
    <name type="scientific">Rhizodiscina lignyota</name>
    <dbReference type="NCBI Taxonomy" id="1504668"/>
    <lineage>
        <taxon>Eukaryota</taxon>
        <taxon>Fungi</taxon>
        <taxon>Dikarya</taxon>
        <taxon>Ascomycota</taxon>
        <taxon>Pezizomycotina</taxon>
        <taxon>Dothideomycetes</taxon>
        <taxon>Pleosporomycetidae</taxon>
        <taxon>Aulographales</taxon>
        <taxon>Rhizodiscinaceae</taxon>
        <taxon>Rhizodiscina</taxon>
    </lineage>
</organism>
<keyword evidence="9" id="KW-1185">Reference proteome</keyword>
<dbReference type="EMBL" id="ML978124">
    <property type="protein sequence ID" value="KAF2100188.1"/>
    <property type="molecule type" value="Genomic_DNA"/>
</dbReference>
<comment type="caution">
    <text evidence="8">The sequence shown here is derived from an EMBL/GenBank/DDBJ whole genome shotgun (WGS) entry which is preliminary data.</text>
</comment>
<keyword evidence="4" id="KW-0378">Hydrolase</keyword>
<evidence type="ECO:0000313" key="8">
    <source>
        <dbReference type="EMBL" id="KAF2100188.1"/>
    </source>
</evidence>
<dbReference type="GO" id="GO:0016788">
    <property type="term" value="F:hydrolase activity, acting on ester bonds"/>
    <property type="evidence" value="ECO:0007669"/>
    <property type="project" value="TreeGrafter"/>
</dbReference>
<gene>
    <name evidence="8" type="ORF">NA57DRAFT_54287</name>
</gene>
<accession>A0A9P4IHN6</accession>
<evidence type="ECO:0000256" key="3">
    <source>
        <dbReference type="ARBA" id="ARBA00022723"/>
    </source>
</evidence>
<dbReference type="SMART" id="SM01168">
    <property type="entry name" value="DUF1907"/>
    <property type="match status" value="1"/>
</dbReference>
<dbReference type="SUPFAM" id="SSF117856">
    <property type="entry name" value="AF0104/ALDC/Ptd012-like"/>
    <property type="match status" value="1"/>
</dbReference>
<proteinExistence type="predicted"/>
<dbReference type="PANTHER" id="PTHR13204:SF1">
    <property type="entry name" value="ESTER HYDROLASE C11ORF54"/>
    <property type="match status" value="1"/>
</dbReference>
<dbReference type="OrthoDB" id="5119241at2759"/>
<dbReference type="CDD" id="cd17298">
    <property type="entry name" value="DUF1907"/>
    <property type="match status" value="1"/>
</dbReference>
<comment type="subunit">
    <text evidence="2">Monomer.</text>
</comment>
<evidence type="ECO:0000259" key="7">
    <source>
        <dbReference type="SMART" id="SM01168"/>
    </source>
</evidence>
<reference evidence="8" key="1">
    <citation type="journal article" date="2020" name="Stud. Mycol.">
        <title>101 Dothideomycetes genomes: a test case for predicting lifestyles and emergence of pathogens.</title>
        <authorList>
            <person name="Haridas S."/>
            <person name="Albert R."/>
            <person name="Binder M."/>
            <person name="Bloem J."/>
            <person name="Labutti K."/>
            <person name="Salamov A."/>
            <person name="Andreopoulos B."/>
            <person name="Baker S."/>
            <person name="Barry K."/>
            <person name="Bills G."/>
            <person name="Bluhm B."/>
            <person name="Cannon C."/>
            <person name="Castanera R."/>
            <person name="Culley D."/>
            <person name="Daum C."/>
            <person name="Ezra D."/>
            <person name="Gonzalez J."/>
            <person name="Henrissat B."/>
            <person name="Kuo A."/>
            <person name="Liang C."/>
            <person name="Lipzen A."/>
            <person name="Lutzoni F."/>
            <person name="Magnuson J."/>
            <person name="Mondo S."/>
            <person name="Nolan M."/>
            <person name="Ohm R."/>
            <person name="Pangilinan J."/>
            <person name="Park H.-J."/>
            <person name="Ramirez L."/>
            <person name="Alfaro M."/>
            <person name="Sun H."/>
            <person name="Tritt A."/>
            <person name="Yoshinaga Y."/>
            <person name="Zwiers L.-H."/>
            <person name="Turgeon B."/>
            <person name="Goodwin S."/>
            <person name="Spatafora J."/>
            <person name="Crous P."/>
            <person name="Grigoriev I."/>
        </authorList>
    </citation>
    <scope>NUCLEOTIDE SEQUENCE</scope>
    <source>
        <strain evidence="8">CBS 133067</strain>
    </source>
</reference>
<name>A0A9P4IHN6_9PEZI</name>
<keyword evidence="5" id="KW-0862">Zinc</keyword>
<feature type="domain" description="DUF1907" evidence="7">
    <location>
        <begin position="22"/>
        <end position="301"/>
    </location>
</feature>
<dbReference type="InterPro" id="IPR015021">
    <property type="entry name" value="C11orf54_DUF1907"/>
</dbReference>
<dbReference type="Pfam" id="PF08925">
    <property type="entry name" value="DUF1907"/>
    <property type="match status" value="1"/>
</dbReference>
<comment type="subcellular location">
    <subcellularLocation>
        <location evidence="1">Nucleus</location>
    </subcellularLocation>
</comment>
<evidence type="ECO:0000256" key="6">
    <source>
        <dbReference type="ARBA" id="ARBA00023242"/>
    </source>
</evidence>
<protein>
    <submittedName>
        <fullName evidence="8">DUF1907-domain-containing protein</fullName>
    </submittedName>
</protein>
<keyword evidence="3" id="KW-0479">Metal-binding</keyword>
<dbReference type="GO" id="GO:0008270">
    <property type="term" value="F:zinc ion binding"/>
    <property type="evidence" value="ECO:0007669"/>
    <property type="project" value="TreeGrafter"/>
</dbReference>
<evidence type="ECO:0000256" key="2">
    <source>
        <dbReference type="ARBA" id="ARBA00011245"/>
    </source>
</evidence>
<evidence type="ECO:0000256" key="4">
    <source>
        <dbReference type="ARBA" id="ARBA00022801"/>
    </source>
</evidence>
<evidence type="ECO:0000256" key="1">
    <source>
        <dbReference type="ARBA" id="ARBA00004123"/>
    </source>
</evidence>
<sequence>MTGWPVVKDTTAPPNLEELVPIIQAGLDQNFKEASVSVAECPDLSSPPFNLAGQGLCGNERIADIGGQPYLSPVPQLDKKYLLLDMARLMEMPKEQGFLLGAGAGPCHELGYNSELVPNISWKGDKINSGCTRYVKIQDSGDPRCDKLDSTGFALMCNLFGSDGLPGPVLKITAKSRTGPLNFPATVQKALREQYKDHRISLGGVFLLKSGKARMHVMPDFAGKPLKTTEEKLQWLRFFEMNAPLVCLSVFHSHDPGLSLRMEHTHCFSDHGDGGHYHFDTTPDEVEYEGYFQASKVLYRIDRPPS</sequence>
<evidence type="ECO:0000256" key="5">
    <source>
        <dbReference type="ARBA" id="ARBA00022833"/>
    </source>
</evidence>
<dbReference type="PANTHER" id="PTHR13204">
    <property type="entry name" value="PTD012 PROTEIN"/>
    <property type="match status" value="1"/>
</dbReference>
<dbReference type="Proteomes" id="UP000799772">
    <property type="component" value="Unassembled WGS sequence"/>
</dbReference>
<evidence type="ECO:0000313" key="9">
    <source>
        <dbReference type="Proteomes" id="UP000799772"/>
    </source>
</evidence>
<dbReference type="GO" id="GO:0005634">
    <property type="term" value="C:nucleus"/>
    <property type="evidence" value="ECO:0007669"/>
    <property type="project" value="UniProtKB-SubCell"/>
</dbReference>